<evidence type="ECO:0000313" key="3">
    <source>
        <dbReference type="Proteomes" id="UP000030889"/>
    </source>
</evidence>
<evidence type="ECO:0000313" key="2">
    <source>
        <dbReference type="EMBL" id="KHE42553.1"/>
    </source>
</evidence>
<dbReference type="RefSeq" id="WP_022064128.1">
    <property type="nucleotide sequence ID" value="NZ_JRGF01000003.1"/>
</dbReference>
<gene>
    <name evidence="2" type="ORF">LG35_02870</name>
</gene>
<accession>A0ABR4YL44</accession>
<keyword evidence="1" id="KW-0472">Membrane</keyword>
<keyword evidence="1" id="KW-1133">Transmembrane helix</keyword>
<organism evidence="2 3">
    <name type="scientific">Alistipes inops</name>
    <dbReference type="NCBI Taxonomy" id="1501391"/>
    <lineage>
        <taxon>Bacteria</taxon>
        <taxon>Pseudomonadati</taxon>
        <taxon>Bacteroidota</taxon>
        <taxon>Bacteroidia</taxon>
        <taxon>Bacteroidales</taxon>
        <taxon>Rikenellaceae</taxon>
        <taxon>Alistipes</taxon>
    </lineage>
</organism>
<dbReference type="Proteomes" id="UP000030889">
    <property type="component" value="Unassembled WGS sequence"/>
</dbReference>
<sequence length="423" mass="47014">MKCDDFKDKCGDLSDGEVSAEMRMHMAHCEECAAYYRLMRSLEPKAVPVAPGTLKREVLARAAAKHRKRPAVAVRRIGYAAAAVVLVAAAVWMAVLAGPSEAMASAAQLNSSLRGMDRVENMVMEVKVRTMPAEGFGSIDLEADFTDHILTVLFGDTCRWRLEKAGRTAVCDGRRKYMWLADSRSGVTGPVGSNFEEWFAVLLDPRLVLMKEKEAAEAHEGVRYSVRDEGDEVLLTVRAKARGDFRNDYLFNGSIDESDTRREYRFDSATNLLKGLKVYVLDGRREVLVLEVAAVGYNVLVDEKAVVSLPEGYVWRDVDGRYAAAMYPSDSAEETVVRLFQAFRDLRLDVADGMLAVLYDREGLLERYGGAELMHVGSAFRSGLYPGLFVPVEVVLKDGSRESLCLALRNDNPRRVWIVDGGF</sequence>
<keyword evidence="3" id="KW-1185">Reference proteome</keyword>
<evidence type="ECO:0008006" key="4">
    <source>
        <dbReference type="Google" id="ProtNLM"/>
    </source>
</evidence>
<name>A0ABR4YL44_9BACT</name>
<evidence type="ECO:0000256" key="1">
    <source>
        <dbReference type="SAM" id="Phobius"/>
    </source>
</evidence>
<keyword evidence="1" id="KW-0812">Transmembrane</keyword>
<comment type="caution">
    <text evidence="2">The sequence shown here is derived from an EMBL/GenBank/DDBJ whole genome shotgun (WGS) entry which is preliminary data.</text>
</comment>
<protein>
    <recommendedName>
        <fullName evidence="4">Zinc-finger domain-containing protein</fullName>
    </recommendedName>
</protein>
<dbReference type="EMBL" id="JRGF01000003">
    <property type="protein sequence ID" value="KHE42553.1"/>
    <property type="molecule type" value="Genomic_DNA"/>
</dbReference>
<reference evidence="2 3" key="1">
    <citation type="submission" date="2014-09" db="EMBL/GenBank/DDBJ databases">
        <title>Alistipes sp. 627, sp. nov., a novel member of the family Rikenellaceae isolated from human faeces.</title>
        <authorList>
            <person name="Shkoporov A.N."/>
            <person name="Chaplin A.V."/>
            <person name="Motuzova O.V."/>
            <person name="Kafarskaia L.I."/>
            <person name="Khokhlova E.V."/>
            <person name="Efimov B.A."/>
        </authorList>
    </citation>
    <scope>NUCLEOTIDE SEQUENCE [LARGE SCALE GENOMIC DNA]</scope>
    <source>
        <strain evidence="2 3">627</strain>
    </source>
</reference>
<proteinExistence type="predicted"/>
<feature type="transmembrane region" description="Helical" evidence="1">
    <location>
        <begin position="77"/>
        <end position="98"/>
    </location>
</feature>